<dbReference type="AlphaFoldDB" id="A0A0F9LFS7"/>
<sequence>MARKLEDWLDGFLEFTENTEPPYLYRVWVGLSAISSALQRKCSLKMGLIETFPNLFVALVGPSGAGKSRSMQVGRDLLREVGVNMSAQRITNEALIRDMKMALLDPIDKETGSVFSHSSLTVHASELAVFLGDHNTQMLSDLCDLYDCDTKWEYKTKDPKLADEIIKPYLNIIGGITPALLQSRLPAEAIGGGLTSRMVCIYEEKHNKLIPMPTLTDQERRLKEHLVDDLFSMKAMSGHFKLSQDYVSAWIDWYINARENPPFDNPQLEGYCSRRPLHVLKMVMILSASDSGGMSIELAHLQRAIKILRMSEKNMAKTFRGVGESRLGKTITDLMRYIASVGETTMGDIHKKFYSDAGKGDIEDMMKQLQAMKYCKMYIDTGKIVYTKEEEDGELNNGDTIPSGSVAEPGTDRPVSDDNKGV</sequence>
<proteinExistence type="predicted"/>
<accession>A0A0F9LFS7</accession>
<dbReference type="InterPro" id="IPR025048">
    <property type="entry name" value="DUF3987"/>
</dbReference>
<feature type="compositionally biased region" description="Basic and acidic residues" evidence="1">
    <location>
        <begin position="410"/>
        <end position="422"/>
    </location>
</feature>
<name>A0A0F9LFS7_9ZZZZ</name>
<protein>
    <submittedName>
        <fullName evidence="2">Uncharacterized protein</fullName>
    </submittedName>
</protein>
<feature type="region of interest" description="Disordered" evidence="1">
    <location>
        <begin position="390"/>
        <end position="422"/>
    </location>
</feature>
<dbReference type="EMBL" id="LAZR01006223">
    <property type="protein sequence ID" value="KKM93774.1"/>
    <property type="molecule type" value="Genomic_DNA"/>
</dbReference>
<reference evidence="2" key="1">
    <citation type="journal article" date="2015" name="Nature">
        <title>Complex archaea that bridge the gap between prokaryotes and eukaryotes.</title>
        <authorList>
            <person name="Spang A."/>
            <person name="Saw J.H."/>
            <person name="Jorgensen S.L."/>
            <person name="Zaremba-Niedzwiedzka K."/>
            <person name="Martijn J."/>
            <person name="Lind A.E."/>
            <person name="van Eijk R."/>
            <person name="Schleper C."/>
            <person name="Guy L."/>
            <person name="Ettema T.J."/>
        </authorList>
    </citation>
    <scope>NUCLEOTIDE SEQUENCE</scope>
</reference>
<dbReference type="Pfam" id="PF13148">
    <property type="entry name" value="DUF3987"/>
    <property type="match status" value="1"/>
</dbReference>
<organism evidence="2">
    <name type="scientific">marine sediment metagenome</name>
    <dbReference type="NCBI Taxonomy" id="412755"/>
    <lineage>
        <taxon>unclassified sequences</taxon>
        <taxon>metagenomes</taxon>
        <taxon>ecological metagenomes</taxon>
    </lineage>
</organism>
<comment type="caution">
    <text evidence="2">The sequence shown here is derived from an EMBL/GenBank/DDBJ whole genome shotgun (WGS) entry which is preliminary data.</text>
</comment>
<gene>
    <name evidence="2" type="ORF">LCGC14_1205040</name>
</gene>
<evidence type="ECO:0000256" key="1">
    <source>
        <dbReference type="SAM" id="MobiDB-lite"/>
    </source>
</evidence>
<evidence type="ECO:0000313" key="2">
    <source>
        <dbReference type="EMBL" id="KKM93774.1"/>
    </source>
</evidence>